<evidence type="ECO:0000256" key="4">
    <source>
        <dbReference type="SAM" id="Phobius"/>
    </source>
</evidence>
<evidence type="ECO:0008006" key="7">
    <source>
        <dbReference type="Google" id="ProtNLM"/>
    </source>
</evidence>
<dbReference type="STRING" id="656024.FsymDg_2676"/>
<comment type="subcellular location">
    <subcellularLocation>
        <location evidence="1">Membrane</location>
    </subcellularLocation>
</comment>
<evidence type="ECO:0000313" key="6">
    <source>
        <dbReference type="Proteomes" id="UP000001549"/>
    </source>
</evidence>
<accession>F8B415</accession>
<dbReference type="HOGENOM" id="CLU_072301_3_0_11"/>
<gene>
    <name evidence="5" type="ordered locus">FsymDg_2676</name>
</gene>
<keyword evidence="4" id="KW-0812">Transmembrane</keyword>
<sequence length="231" mass="24517">MTPPATSPTRASVAGALTEPSPVSDPAEQTTAPPVADEATGTRRRSRERNHRAAGALAAVGRLPRASGRVVLRHPVAVLAVLAAVVLASTISSILLARANAHTDKVEAARSAALEAAKQNAAALLSYDYQTIDRDTPTRGDRLTGQFKDDYARLVTDLVTPAAKQRKLVTKTSVAMASVISADTDKVQVLTFLNQTSQAQDTPQPVLTGSRVRITMEHINGRWLVSELTPL</sequence>
<organism evidence="5 6">
    <name type="scientific">Candidatus Protofrankia datiscae</name>
    <dbReference type="NCBI Taxonomy" id="2716812"/>
    <lineage>
        <taxon>Bacteria</taxon>
        <taxon>Bacillati</taxon>
        <taxon>Actinomycetota</taxon>
        <taxon>Actinomycetes</taxon>
        <taxon>Frankiales</taxon>
        <taxon>Frankiaceae</taxon>
        <taxon>Protofrankia</taxon>
    </lineage>
</organism>
<dbReference type="EMBL" id="CP002801">
    <property type="protein sequence ID" value="AEH10029.1"/>
    <property type="molecule type" value="Genomic_DNA"/>
</dbReference>
<name>F8B415_9ACTN</name>
<dbReference type="GO" id="GO:0016020">
    <property type="term" value="C:membrane"/>
    <property type="evidence" value="ECO:0007669"/>
    <property type="project" value="UniProtKB-SubCell"/>
</dbReference>
<dbReference type="KEGG" id="fsy:FsymDg_2676"/>
<feature type="transmembrane region" description="Helical" evidence="4">
    <location>
        <begin position="76"/>
        <end position="97"/>
    </location>
</feature>
<feature type="region of interest" description="Disordered" evidence="3">
    <location>
        <begin position="1"/>
        <end position="53"/>
    </location>
</feature>
<evidence type="ECO:0000256" key="2">
    <source>
        <dbReference type="ARBA" id="ARBA00023136"/>
    </source>
</evidence>
<proteinExistence type="predicted"/>
<reference evidence="5 6" key="1">
    <citation type="submission" date="2011-05" db="EMBL/GenBank/DDBJ databases">
        <title>Complete sequence of chromosome of Frankia symbiont of Datisca glomerata.</title>
        <authorList>
            <consortium name="US DOE Joint Genome Institute"/>
            <person name="Lucas S."/>
            <person name="Han J."/>
            <person name="Lapidus A."/>
            <person name="Cheng J.-F."/>
            <person name="Goodwin L."/>
            <person name="Pitluck S."/>
            <person name="Peters L."/>
            <person name="Mikhailova N."/>
            <person name="Chertkov O."/>
            <person name="Teshima H."/>
            <person name="Han C."/>
            <person name="Tapia R."/>
            <person name="Land M."/>
            <person name="Hauser L."/>
            <person name="Kyrpides N."/>
            <person name="Ivanova N."/>
            <person name="Pagani I."/>
            <person name="Berry A."/>
            <person name="Pawlowski K."/>
            <person name="Persson T."/>
            <person name="Vanden Heuvel B."/>
            <person name="Benson D."/>
            <person name="Woyke T."/>
        </authorList>
    </citation>
    <scope>NUCLEOTIDE SEQUENCE [LARGE SCALE GENOMIC DNA]</scope>
    <source>
        <strain evidence="6">4085684</strain>
    </source>
</reference>
<keyword evidence="6" id="KW-1185">Reference proteome</keyword>
<dbReference type="eggNOG" id="COG0484">
    <property type="taxonomic scope" value="Bacteria"/>
</dbReference>
<evidence type="ECO:0000256" key="3">
    <source>
        <dbReference type="SAM" id="MobiDB-lite"/>
    </source>
</evidence>
<evidence type="ECO:0000313" key="5">
    <source>
        <dbReference type="EMBL" id="AEH10029.1"/>
    </source>
</evidence>
<keyword evidence="2 4" id="KW-0472">Membrane</keyword>
<dbReference type="PANTHER" id="PTHR37042:SF4">
    <property type="entry name" value="OUTER MEMBRANE PROTEIN RV1973"/>
    <property type="match status" value="1"/>
</dbReference>
<dbReference type="Proteomes" id="UP000001549">
    <property type="component" value="Chromosome"/>
</dbReference>
<dbReference type="AlphaFoldDB" id="F8B415"/>
<keyword evidence="4" id="KW-1133">Transmembrane helix</keyword>
<feature type="compositionally biased region" description="Basic residues" evidence="3">
    <location>
        <begin position="42"/>
        <end position="52"/>
    </location>
</feature>
<evidence type="ECO:0000256" key="1">
    <source>
        <dbReference type="ARBA" id="ARBA00004370"/>
    </source>
</evidence>
<protein>
    <recommendedName>
        <fullName evidence="7">Mce-associated membrane protein</fullName>
    </recommendedName>
</protein>
<dbReference type="PANTHER" id="PTHR37042">
    <property type="entry name" value="OUTER MEMBRANE PROTEIN RV1973"/>
    <property type="match status" value="1"/>
</dbReference>